<dbReference type="GO" id="GO:0000976">
    <property type="term" value="F:transcription cis-regulatory region binding"/>
    <property type="evidence" value="ECO:0007669"/>
    <property type="project" value="TreeGrafter"/>
</dbReference>
<evidence type="ECO:0000256" key="2">
    <source>
        <dbReference type="ARBA" id="ARBA00023015"/>
    </source>
</evidence>
<dbReference type="Proteomes" id="UP000186997">
    <property type="component" value="Unassembled WGS sequence"/>
</dbReference>
<dbReference type="InterPro" id="IPR036390">
    <property type="entry name" value="WH_DNA-bd_sf"/>
</dbReference>
<evidence type="ECO:0000256" key="3">
    <source>
        <dbReference type="ARBA" id="ARBA00023125"/>
    </source>
</evidence>
<dbReference type="RefSeq" id="WP_076658119.1">
    <property type="nucleotide sequence ID" value="NZ_FTPR01000001.1"/>
</dbReference>
<dbReference type="Gene3D" id="3.40.190.290">
    <property type="match status" value="1"/>
</dbReference>
<keyword evidence="3" id="KW-0238">DNA-binding</keyword>
<dbReference type="PRINTS" id="PR00039">
    <property type="entry name" value="HTHLYSR"/>
</dbReference>
<dbReference type="OrthoDB" id="9803030at2"/>
<reference evidence="7" key="1">
    <citation type="submission" date="2017-01" db="EMBL/GenBank/DDBJ databases">
        <authorList>
            <person name="Varghese N."/>
            <person name="Submissions S."/>
        </authorList>
    </citation>
    <scope>NUCLEOTIDE SEQUENCE [LARGE SCALE GENOMIC DNA]</scope>
    <source>
        <strain evidence="7">DSM 29591</strain>
    </source>
</reference>
<dbReference type="PROSITE" id="PS50931">
    <property type="entry name" value="HTH_LYSR"/>
    <property type="match status" value="1"/>
</dbReference>
<dbReference type="SUPFAM" id="SSF53850">
    <property type="entry name" value="Periplasmic binding protein-like II"/>
    <property type="match status" value="1"/>
</dbReference>
<name>A0A1R3WET5_9RHOB</name>
<dbReference type="AlphaFoldDB" id="A0A1R3WET5"/>
<dbReference type="SUPFAM" id="SSF46785">
    <property type="entry name" value="Winged helix' DNA-binding domain"/>
    <property type="match status" value="1"/>
</dbReference>
<evidence type="ECO:0000256" key="1">
    <source>
        <dbReference type="ARBA" id="ARBA00009437"/>
    </source>
</evidence>
<dbReference type="Pfam" id="PF00126">
    <property type="entry name" value="HTH_1"/>
    <property type="match status" value="1"/>
</dbReference>
<dbReference type="STRING" id="287098.SAMN05421665_0359"/>
<comment type="similarity">
    <text evidence="1">Belongs to the LysR transcriptional regulatory family.</text>
</comment>
<accession>A0A1R3WET5</accession>
<proteinExistence type="inferred from homology"/>
<sequence length="302" mass="33502">MDAITLDQFTVFLTIVEEGSFAAAARKLGRAQSAITYAVQKLEDQSGVPLFDRTAYRPTLTEQGRALLPRIRRIMDDLGEFRVQAQSMSKGIEAELILVVETFLPLSIFMPALRHFQSEYPMVQLRINAVRPQDASGQLLENRADLGLFLLSPKSEPDLESRVIAEMDFVAVAAPDHPLAELPPHFPKEAMRDHLQIVVSDPKAVTDSTAYGVVGVNQWRVSDVRLRYELVKKGIGWGSMPRPMVEADLMRGELVELLPAQWDSSNSMPRFKIVVARRKDKALGPAGSFLMATLINGSGSND</sequence>
<dbReference type="InterPro" id="IPR000847">
    <property type="entry name" value="LysR_HTH_N"/>
</dbReference>
<dbReference type="EMBL" id="FTPR01000001">
    <property type="protein sequence ID" value="SIT76362.1"/>
    <property type="molecule type" value="Genomic_DNA"/>
</dbReference>
<keyword evidence="7" id="KW-1185">Reference proteome</keyword>
<dbReference type="PANTHER" id="PTHR30126:SF91">
    <property type="entry name" value="LYSR FAMILY TRANSCRIPTIONAL REGULATOR"/>
    <property type="match status" value="1"/>
</dbReference>
<dbReference type="PANTHER" id="PTHR30126">
    <property type="entry name" value="HTH-TYPE TRANSCRIPTIONAL REGULATOR"/>
    <property type="match status" value="1"/>
</dbReference>
<organism evidence="6 7">
    <name type="scientific">Yoonia rosea</name>
    <dbReference type="NCBI Taxonomy" id="287098"/>
    <lineage>
        <taxon>Bacteria</taxon>
        <taxon>Pseudomonadati</taxon>
        <taxon>Pseudomonadota</taxon>
        <taxon>Alphaproteobacteria</taxon>
        <taxon>Rhodobacterales</taxon>
        <taxon>Paracoccaceae</taxon>
        <taxon>Yoonia</taxon>
    </lineage>
</organism>
<dbReference type="InterPro" id="IPR036388">
    <property type="entry name" value="WH-like_DNA-bd_sf"/>
</dbReference>
<evidence type="ECO:0000259" key="5">
    <source>
        <dbReference type="PROSITE" id="PS50931"/>
    </source>
</evidence>
<gene>
    <name evidence="6" type="ORF">SAMN05421665_0359</name>
</gene>
<feature type="domain" description="HTH lysR-type" evidence="5">
    <location>
        <begin position="4"/>
        <end position="61"/>
    </location>
</feature>
<protein>
    <submittedName>
        <fullName evidence="6">Transcriptional regulator, LysR family</fullName>
    </submittedName>
</protein>
<keyword evidence="4" id="KW-0804">Transcription</keyword>
<dbReference type="GO" id="GO:0003700">
    <property type="term" value="F:DNA-binding transcription factor activity"/>
    <property type="evidence" value="ECO:0007669"/>
    <property type="project" value="InterPro"/>
</dbReference>
<evidence type="ECO:0000313" key="6">
    <source>
        <dbReference type="EMBL" id="SIT76362.1"/>
    </source>
</evidence>
<evidence type="ECO:0000313" key="7">
    <source>
        <dbReference type="Proteomes" id="UP000186997"/>
    </source>
</evidence>
<dbReference type="Pfam" id="PF03466">
    <property type="entry name" value="LysR_substrate"/>
    <property type="match status" value="1"/>
</dbReference>
<dbReference type="FunFam" id="1.10.10.10:FF:000001">
    <property type="entry name" value="LysR family transcriptional regulator"/>
    <property type="match status" value="1"/>
</dbReference>
<dbReference type="InterPro" id="IPR005119">
    <property type="entry name" value="LysR_subst-bd"/>
</dbReference>
<evidence type="ECO:0000256" key="4">
    <source>
        <dbReference type="ARBA" id="ARBA00023163"/>
    </source>
</evidence>
<dbReference type="Gene3D" id="1.10.10.10">
    <property type="entry name" value="Winged helix-like DNA-binding domain superfamily/Winged helix DNA-binding domain"/>
    <property type="match status" value="1"/>
</dbReference>
<keyword evidence="2" id="KW-0805">Transcription regulation</keyword>